<organism evidence="1 2">
    <name type="scientific">[Candida] jaroonii</name>
    <dbReference type="NCBI Taxonomy" id="467808"/>
    <lineage>
        <taxon>Eukaryota</taxon>
        <taxon>Fungi</taxon>
        <taxon>Dikarya</taxon>
        <taxon>Ascomycota</taxon>
        <taxon>Saccharomycotina</taxon>
        <taxon>Pichiomycetes</taxon>
        <taxon>Debaryomycetaceae</taxon>
        <taxon>Yamadazyma</taxon>
    </lineage>
</organism>
<dbReference type="EMBL" id="CALSDN010000010">
    <property type="protein sequence ID" value="CAH6722614.1"/>
    <property type="molecule type" value="Genomic_DNA"/>
</dbReference>
<evidence type="ECO:0000313" key="1">
    <source>
        <dbReference type="EMBL" id="CAH6722614.1"/>
    </source>
</evidence>
<sequence>MDRIFYKSSIVDEPKKVPVYIFDTSFLPSPEIINYDEFILTLMKLLPNEPYTLIMFGGGLNKISWIWGLEFIKKFLIDDANLNNLNKILMVHESWFIKTLTSILNNYNLTKKNLSFLNKMIENFTMDNNMNLEKFGSFDNGLVINCKDLFELNQYFDITKLKISLNVYKHDYSLNNCDNLKDFKNLNFNINKFNPVKVNEIFKYHFYQIFDIIYNFGDKVELIFHKPGNKVSSEIFVSCIKRDQLLWINDWDLYCIATSFKKLVVELPVLLPIKSIHLPVTDKSLIKNFREILKSLNKDLSLVLVKIFELFNKLISNPKTKLTSQILAKNFVSVLTHETFSKSNEPNLIIGINFIKKVIDTWDQLDITSKDHLKWINNENEIVHENENDNPFYETSDKENKENFPIETSNNYIDYDLVEESPKKALHKNDVILNSHDYSPKKTSPMKTSPVKSVPHLPSITNFQTVNSPVLQPIRSHPKLNTNVSPLKPSTKQSPTENTPTKLLLTKSSPKPSPTKISVQYPPQKYSFEHKRSDSRKESNINVTQQNTNFKPVIRGIKVGELAKLYEERAQGLELLRSL</sequence>
<dbReference type="Proteomes" id="UP001152531">
    <property type="component" value="Unassembled WGS sequence"/>
</dbReference>
<comment type="caution">
    <text evidence="1">The sequence shown here is derived from an EMBL/GenBank/DDBJ whole genome shotgun (WGS) entry which is preliminary data.</text>
</comment>
<protein>
    <submittedName>
        <fullName evidence="1">Protein Ecm25p</fullName>
    </submittedName>
</protein>
<accession>A0ACA9YC25</accession>
<proteinExistence type="predicted"/>
<name>A0ACA9YC25_9ASCO</name>
<keyword evidence="2" id="KW-1185">Reference proteome</keyword>
<evidence type="ECO:0000313" key="2">
    <source>
        <dbReference type="Proteomes" id="UP001152531"/>
    </source>
</evidence>
<gene>
    <name evidence="1" type="ORF">CLIB1444_10S02432</name>
</gene>
<reference evidence="1" key="1">
    <citation type="submission" date="2022-06" db="EMBL/GenBank/DDBJ databases">
        <authorList>
            <person name="Legras J.-L."/>
            <person name="Devillers H."/>
            <person name="Grondin C."/>
        </authorList>
    </citation>
    <scope>NUCLEOTIDE SEQUENCE</scope>
    <source>
        <strain evidence="1">CLIB 1444</strain>
    </source>
</reference>